<dbReference type="InterPro" id="IPR008918">
    <property type="entry name" value="HhH2"/>
</dbReference>
<evidence type="ECO:0000256" key="2">
    <source>
        <dbReference type="ARBA" id="ARBA00004123"/>
    </source>
</evidence>
<dbReference type="EMBL" id="ML120371">
    <property type="protein sequence ID" value="RPB01699.1"/>
    <property type="molecule type" value="Genomic_DNA"/>
</dbReference>
<dbReference type="Gene3D" id="1.10.150.20">
    <property type="entry name" value="5' to 3' exonuclease, C-terminal subdomain"/>
    <property type="match status" value="1"/>
</dbReference>
<evidence type="ECO:0000256" key="15">
    <source>
        <dbReference type="SAM" id="MobiDB-lite"/>
    </source>
</evidence>
<feature type="compositionally biased region" description="Basic and acidic residues" evidence="15">
    <location>
        <begin position="355"/>
        <end position="376"/>
    </location>
</feature>
<dbReference type="SMART" id="SM00279">
    <property type="entry name" value="HhH2"/>
    <property type="match status" value="1"/>
</dbReference>
<organism evidence="17 18">
    <name type="scientific">Choiromyces venosus 120613-1</name>
    <dbReference type="NCBI Taxonomy" id="1336337"/>
    <lineage>
        <taxon>Eukaryota</taxon>
        <taxon>Fungi</taxon>
        <taxon>Dikarya</taxon>
        <taxon>Ascomycota</taxon>
        <taxon>Pezizomycotina</taxon>
        <taxon>Pezizomycetes</taxon>
        <taxon>Pezizales</taxon>
        <taxon>Tuberaceae</taxon>
        <taxon>Choiromyces</taxon>
    </lineage>
</organism>
<comment type="similarity">
    <text evidence="12">Belongs to the XPG/RAD2 endonuclease family. GEN subfamily.</text>
</comment>
<evidence type="ECO:0000256" key="3">
    <source>
        <dbReference type="ARBA" id="ARBA00005283"/>
    </source>
</evidence>
<dbReference type="SMART" id="SM00484">
    <property type="entry name" value="XPGI"/>
    <property type="match status" value="1"/>
</dbReference>
<dbReference type="GO" id="GO:0005634">
    <property type="term" value="C:nucleus"/>
    <property type="evidence" value="ECO:0007669"/>
    <property type="project" value="UniProtKB-SubCell"/>
</dbReference>
<keyword evidence="9" id="KW-0460">Magnesium</keyword>
<comment type="subcellular location">
    <subcellularLocation>
        <location evidence="2">Nucleus</location>
    </subcellularLocation>
</comment>
<dbReference type="GO" id="GO:0006289">
    <property type="term" value="P:nucleotide-excision repair"/>
    <property type="evidence" value="ECO:0007669"/>
    <property type="project" value="UniProtKB-ARBA"/>
</dbReference>
<dbReference type="FunFam" id="1.10.150.20:FF:000030">
    <property type="entry name" value="Flap endonuclease GEN-like 1"/>
    <property type="match status" value="1"/>
</dbReference>
<evidence type="ECO:0000256" key="1">
    <source>
        <dbReference type="ARBA" id="ARBA00001946"/>
    </source>
</evidence>
<feature type="region of interest" description="Disordered" evidence="15">
    <location>
        <begin position="248"/>
        <end position="395"/>
    </location>
</feature>
<feature type="compositionally biased region" description="Acidic residues" evidence="15">
    <location>
        <begin position="437"/>
        <end position="447"/>
    </location>
</feature>
<accession>A0A3N4JXF4</accession>
<keyword evidence="10" id="KW-0234">DNA repair</keyword>
<keyword evidence="18" id="KW-1185">Reference proteome</keyword>
<feature type="compositionally biased region" description="Acidic residues" evidence="15">
    <location>
        <begin position="190"/>
        <end position="203"/>
    </location>
</feature>
<dbReference type="InterPro" id="IPR003903">
    <property type="entry name" value="UIM_dom"/>
</dbReference>
<dbReference type="GO" id="GO:0003697">
    <property type="term" value="F:single-stranded DNA binding"/>
    <property type="evidence" value="ECO:0007669"/>
    <property type="project" value="TreeGrafter"/>
</dbReference>
<feature type="region of interest" description="Disordered" evidence="15">
    <location>
        <begin position="434"/>
        <end position="536"/>
    </location>
</feature>
<feature type="compositionally biased region" description="Basic and acidic residues" evidence="15">
    <location>
        <begin position="268"/>
        <end position="281"/>
    </location>
</feature>
<dbReference type="PANTHER" id="PTHR16171:SF7">
    <property type="entry name" value="DNA REPAIR PROTEIN RAD2"/>
    <property type="match status" value="1"/>
</dbReference>
<dbReference type="AlphaFoldDB" id="A0A3N4JXF4"/>
<evidence type="ECO:0000256" key="4">
    <source>
        <dbReference type="ARBA" id="ARBA00022722"/>
    </source>
</evidence>
<keyword evidence="6" id="KW-0255">Endonuclease</keyword>
<dbReference type="Proteomes" id="UP000276215">
    <property type="component" value="Unassembled WGS sequence"/>
</dbReference>
<evidence type="ECO:0000256" key="7">
    <source>
        <dbReference type="ARBA" id="ARBA00022763"/>
    </source>
</evidence>
<evidence type="ECO:0000256" key="12">
    <source>
        <dbReference type="ARBA" id="ARBA00038112"/>
    </source>
</evidence>
<evidence type="ECO:0000256" key="14">
    <source>
        <dbReference type="SAM" id="Coils"/>
    </source>
</evidence>
<dbReference type="InterPro" id="IPR019974">
    <property type="entry name" value="XPG_CS"/>
</dbReference>
<dbReference type="SUPFAM" id="SSF47807">
    <property type="entry name" value="5' to 3' exonuclease, C-terminal subdomain"/>
    <property type="match status" value="1"/>
</dbReference>
<reference evidence="17 18" key="1">
    <citation type="journal article" date="2018" name="Nat. Ecol. Evol.">
        <title>Pezizomycetes genomes reveal the molecular basis of ectomycorrhizal truffle lifestyle.</title>
        <authorList>
            <person name="Murat C."/>
            <person name="Payen T."/>
            <person name="Noel B."/>
            <person name="Kuo A."/>
            <person name="Morin E."/>
            <person name="Chen J."/>
            <person name="Kohler A."/>
            <person name="Krizsan K."/>
            <person name="Balestrini R."/>
            <person name="Da Silva C."/>
            <person name="Montanini B."/>
            <person name="Hainaut M."/>
            <person name="Levati E."/>
            <person name="Barry K.W."/>
            <person name="Belfiori B."/>
            <person name="Cichocki N."/>
            <person name="Clum A."/>
            <person name="Dockter R.B."/>
            <person name="Fauchery L."/>
            <person name="Guy J."/>
            <person name="Iotti M."/>
            <person name="Le Tacon F."/>
            <person name="Lindquist E.A."/>
            <person name="Lipzen A."/>
            <person name="Malagnac F."/>
            <person name="Mello A."/>
            <person name="Molinier V."/>
            <person name="Miyauchi S."/>
            <person name="Poulain J."/>
            <person name="Riccioni C."/>
            <person name="Rubini A."/>
            <person name="Sitrit Y."/>
            <person name="Splivallo R."/>
            <person name="Traeger S."/>
            <person name="Wang M."/>
            <person name="Zifcakova L."/>
            <person name="Wipf D."/>
            <person name="Zambonelli A."/>
            <person name="Paolocci F."/>
            <person name="Nowrousian M."/>
            <person name="Ottonello S."/>
            <person name="Baldrian P."/>
            <person name="Spatafora J.W."/>
            <person name="Henrissat B."/>
            <person name="Nagy L.G."/>
            <person name="Aury J.M."/>
            <person name="Wincker P."/>
            <person name="Grigoriev I.V."/>
            <person name="Bonfante P."/>
            <person name="Martin F.M."/>
        </authorList>
    </citation>
    <scope>NUCLEOTIDE SEQUENCE [LARGE SCALE GENOMIC DNA]</scope>
    <source>
        <strain evidence="17 18">120613-1</strain>
    </source>
</reference>
<dbReference type="PRINTS" id="PR00853">
    <property type="entry name" value="XPGRADSUPER"/>
</dbReference>
<keyword evidence="5" id="KW-0479">Metal-binding</keyword>
<dbReference type="InterPro" id="IPR036279">
    <property type="entry name" value="5-3_exonuclease_C_sf"/>
</dbReference>
<feature type="compositionally biased region" description="Basic residues" evidence="15">
    <location>
        <begin position="933"/>
        <end position="945"/>
    </location>
</feature>
<dbReference type="PROSITE" id="PS50330">
    <property type="entry name" value="UIM"/>
    <property type="match status" value="1"/>
</dbReference>
<gene>
    <name evidence="17" type="ORF">L873DRAFT_1827033</name>
</gene>
<comment type="function">
    <text evidence="13">Single-stranded DNA endonuclease involved in excision repair of DNA damaged with UV light, bulky adducts, or cross-linking agents. Essential for the incision step of excision-repair.</text>
</comment>
<feature type="compositionally biased region" description="Basic and acidic residues" evidence="15">
    <location>
        <begin position="872"/>
        <end position="896"/>
    </location>
</feature>
<feature type="coiled-coil region" evidence="14">
    <location>
        <begin position="573"/>
        <end position="600"/>
    </location>
</feature>
<feature type="compositionally biased region" description="Basic and acidic residues" evidence="15">
    <location>
        <begin position="291"/>
        <end position="301"/>
    </location>
</feature>
<dbReference type="Pfam" id="PF00867">
    <property type="entry name" value="XPG_I"/>
    <property type="match status" value="1"/>
</dbReference>
<comment type="cofactor">
    <cofactor evidence="1">
        <name>Mg(2+)</name>
        <dbReference type="ChEBI" id="CHEBI:18420"/>
    </cofactor>
</comment>
<dbReference type="STRING" id="1336337.A0A3N4JXF4"/>
<sequence>MGLAKEQLDSMFPNRMDFSKFQIERVKERNDLTQRLMNLNGRNDQPGFYDPTRVAGEKGKEYVLVKNDGVEGGWVLGVVGSSGEREGERNKPIIVDTTEKLEDEAEENPDDEEEFEDVPVEGLNRLPRLELPDDREGSYVYDVLDDAEAQMLRRAIYESKRDQGGLNNKRKLSPDPISDASLANPLFLGNDEDYDEDEDDDPFPLDFVREERGNDDEELQKAIQLSLETPRGYDSMELESTFFGRDLSDIAEEEEEDEPISNNKGKGKAVERLLVEKEKSPLLEVPDEDADFRRAVSESRRMNGGAKPSDSGWNAPGESSKGSSSFVAPNNPFGGLLPFERLDMGKSMLFKGKKKPEEKPKQVGDDKDKGKDKDGDDSAPLPPWFTGGPKKDLAEEMRLANRDRELTREEKEREKHELEMQRIVNERYKERDVVMIDSDEEENDDVVMLEGPPEKEDLKMDDVADRLRIHPPKPVDSQQDNEEEEEEIEWEESDHEDALAAQKSIAAPKPYTGESPPPPDLEGAENGVSREPTPPLEYADDEEQYAEPEDLELIQQLAAESEEHARFAAELNNKPQQQTLEEYERELRALRAQQAKDRRDADEVTQVMVQECQQLLTLFGIPYITAPMEAEAQCAELVRLGLVDGIVTDDSDTFLFGGTRVYKNMFNQAKFVECYLASDLEKEYALDRTRLIRIAHLLGSDYTEGVPAVGPVTAMELLAEFASENGLVEFKDWWTGVQTGVKKPADDEGSVFRKKFRKNATKLFLPTNFPDTRVDEAYLHPEVDRDPSKFEWGMPDLDGLRRFLMATVGWSQERTDEVLVPVIKDMNNKLVEGTQSTITQFFEGSVGAGAARRKVGKGSKRMEKAMLSLHEKAKRGNADAAEKDGDGGVEVVVEKPAKRKRAPRKKKKTTVNGDEGEDEPEELEEEEETPAPAKKRKTTTRRGRK</sequence>
<dbReference type="InterPro" id="IPR006086">
    <property type="entry name" value="XPG-I_dom"/>
</dbReference>
<dbReference type="InterPro" id="IPR029060">
    <property type="entry name" value="PIN-like_dom_sf"/>
</dbReference>
<dbReference type="OrthoDB" id="31113at2759"/>
<dbReference type="SUPFAM" id="SSF88723">
    <property type="entry name" value="PIN domain-like"/>
    <property type="match status" value="1"/>
</dbReference>
<comment type="similarity">
    <text evidence="3">Belongs to the XPG/RAD2 endonuclease family. XPG subfamily.</text>
</comment>
<feature type="compositionally biased region" description="Acidic residues" evidence="15">
    <location>
        <begin position="914"/>
        <end position="929"/>
    </location>
</feature>
<dbReference type="CDD" id="cd09868">
    <property type="entry name" value="PIN_XPG_RAD2"/>
    <property type="match status" value="1"/>
</dbReference>
<evidence type="ECO:0000256" key="9">
    <source>
        <dbReference type="ARBA" id="ARBA00022842"/>
    </source>
</evidence>
<keyword evidence="14" id="KW-0175">Coiled coil</keyword>
<evidence type="ECO:0000256" key="10">
    <source>
        <dbReference type="ARBA" id="ARBA00023204"/>
    </source>
</evidence>
<keyword evidence="8" id="KW-0378">Hydrolase</keyword>
<feature type="compositionally biased region" description="Basic and acidic residues" evidence="15">
    <location>
        <begin position="452"/>
        <end position="468"/>
    </location>
</feature>
<dbReference type="InterPro" id="IPR006084">
    <property type="entry name" value="XPG/Rad2"/>
</dbReference>
<dbReference type="CDD" id="cd09904">
    <property type="entry name" value="H3TH_XPG"/>
    <property type="match status" value="1"/>
</dbReference>
<evidence type="ECO:0000259" key="16">
    <source>
        <dbReference type="SMART" id="SM00484"/>
    </source>
</evidence>
<dbReference type="Gene3D" id="3.40.50.1010">
    <property type="entry name" value="5'-nuclease"/>
    <property type="match status" value="1"/>
</dbReference>
<feature type="region of interest" description="Disordered" evidence="15">
    <location>
        <begin position="163"/>
        <end position="205"/>
    </location>
</feature>
<feature type="compositionally biased region" description="Basic residues" evidence="15">
    <location>
        <begin position="897"/>
        <end position="909"/>
    </location>
</feature>
<proteinExistence type="inferred from homology"/>
<keyword evidence="11" id="KW-0539">Nucleus</keyword>
<evidence type="ECO:0000256" key="6">
    <source>
        <dbReference type="ARBA" id="ARBA00022759"/>
    </source>
</evidence>
<evidence type="ECO:0000313" key="18">
    <source>
        <dbReference type="Proteomes" id="UP000276215"/>
    </source>
</evidence>
<dbReference type="FunFam" id="3.40.50.1010:FF:000025">
    <property type="entry name" value="DNA repair protein RAD2"/>
    <property type="match status" value="1"/>
</dbReference>
<evidence type="ECO:0000256" key="11">
    <source>
        <dbReference type="ARBA" id="ARBA00023242"/>
    </source>
</evidence>
<evidence type="ECO:0000256" key="5">
    <source>
        <dbReference type="ARBA" id="ARBA00022723"/>
    </source>
</evidence>
<dbReference type="GO" id="GO:0048256">
    <property type="term" value="F:flap endonuclease activity"/>
    <property type="evidence" value="ECO:0007669"/>
    <property type="project" value="UniProtKB-ARBA"/>
</dbReference>
<evidence type="ECO:0000256" key="8">
    <source>
        <dbReference type="ARBA" id="ARBA00022801"/>
    </source>
</evidence>
<dbReference type="SMART" id="SM00726">
    <property type="entry name" value="UIM"/>
    <property type="match status" value="3"/>
</dbReference>
<feature type="compositionally biased region" description="Acidic residues" evidence="15">
    <location>
        <begin position="479"/>
        <end position="495"/>
    </location>
</feature>
<feature type="domain" description="XPG-I" evidence="16">
    <location>
        <begin position="617"/>
        <end position="686"/>
    </location>
</feature>
<protein>
    <recommendedName>
        <fullName evidence="16">XPG-I domain-containing protein</fullName>
    </recommendedName>
</protein>
<keyword evidence="7" id="KW-0227">DNA damage</keyword>
<feature type="region of interest" description="Disordered" evidence="15">
    <location>
        <begin position="98"/>
        <end position="117"/>
    </location>
</feature>
<name>A0A3N4JXF4_9PEZI</name>
<dbReference type="PROSITE" id="PS00842">
    <property type="entry name" value="XPG_2"/>
    <property type="match status" value="1"/>
</dbReference>
<feature type="region of interest" description="Disordered" evidence="15">
    <location>
        <begin position="872"/>
        <end position="945"/>
    </location>
</feature>
<evidence type="ECO:0000313" key="17">
    <source>
        <dbReference type="EMBL" id="RPB01699.1"/>
    </source>
</evidence>
<dbReference type="PANTHER" id="PTHR16171">
    <property type="entry name" value="DNA REPAIR PROTEIN COMPLEMENTING XP-G CELLS-RELATED"/>
    <property type="match status" value="1"/>
</dbReference>
<dbReference type="GO" id="GO:0046872">
    <property type="term" value="F:metal ion binding"/>
    <property type="evidence" value="ECO:0007669"/>
    <property type="project" value="UniProtKB-KW"/>
</dbReference>
<feature type="compositionally biased region" description="Acidic residues" evidence="15">
    <location>
        <begin position="101"/>
        <end position="117"/>
    </location>
</feature>
<keyword evidence="4" id="KW-0540">Nuclease</keyword>
<feature type="compositionally biased region" description="Acidic residues" evidence="15">
    <location>
        <begin position="249"/>
        <end position="259"/>
    </location>
</feature>
<evidence type="ECO:0000256" key="13">
    <source>
        <dbReference type="ARBA" id="ARBA00053135"/>
    </source>
</evidence>